<dbReference type="InterPro" id="IPR052998">
    <property type="entry name" value="Hetero-Diels-Alderase-like"/>
</dbReference>
<feature type="signal peptide" evidence="1">
    <location>
        <begin position="1"/>
        <end position="25"/>
    </location>
</feature>
<proteinExistence type="predicted"/>
<keyword evidence="1" id="KW-0732">Signal</keyword>
<dbReference type="EMBL" id="JAULSW010000005">
    <property type="protein sequence ID" value="KAK3380945.1"/>
    <property type="molecule type" value="Genomic_DNA"/>
</dbReference>
<reference evidence="2" key="2">
    <citation type="submission" date="2023-06" db="EMBL/GenBank/DDBJ databases">
        <authorList>
            <consortium name="Lawrence Berkeley National Laboratory"/>
            <person name="Haridas S."/>
            <person name="Hensen N."/>
            <person name="Bonometti L."/>
            <person name="Westerberg I."/>
            <person name="Brannstrom I.O."/>
            <person name="Guillou S."/>
            <person name="Cros-Aarteil S."/>
            <person name="Calhoun S."/>
            <person name="Kuo A."/>
            <person name="Mondo S."/>
            <person name="Pangilinan J."/>
            <person name="Riley R."/>
            <person name="LaButti K."/>
            <person name="Andreopoulos B."/>
            <person name="Lipzen A."/>
            <person name="Chen C."/>
            <person name="Yanf M."/>
            <person name="Daum C."/>
            <person name="Ng V."/>
            <person name="Clum A."/>
            <person name="Steindorff A."/>
            <person name="Ohm R."/>
            <person name="Martin F."/>
            <person name="Silar P."/>
            <person name="Natvig D."/>
            <person name="Lalanne C."/>
            <person name="Gautier V."/>
            <person name="Ament-velasquez S.L."/>
            <person name="Kruys A."/>
            <person name="Hutchinson M.I."/>
            <person name="Powell A.J."/>
            <person name="Barry K."/>
            <person name="Miller A.N."/>
            <person name="Grigoriev I.V."/>
            <person name="Debuchy R."/>
            <person name="Gladieux P."/>
            <person name="Thoren M.H."/>
            <person name="Johannesson H."/>
        </authorList>
    </citation>
    <scope>NUCLEOTIDE SEQUENCE</scope>
    <source>
        <strain evidence="2">CBS 232.78</strain>
    </source>
</reference>
<sequence length="336" mass="35331">MFFPASVLRTAVLLWLASEINPADCRKHVPPAVTQVYQYPDDTWIENLAILSSRHLLLTAFNIGSGSAAKLLTIDPDSVNPTPHVIAKLGNATALTGISALPGNRYAISGGEYGTFAFVNGTMSLFIVSIKGNPPTGSVIDAIPVPDTLMMNGMVAVPSQPFTVLSADGVGGRILRINTRTRQVDVTWADPSLLGPGGNTALPVGVNGLRIRHGWLYFTNSGQGLFARVRIDRAGNKVGSEVQIIAKLTGPVDLTNAFDDFDLSSDGAAYVALEGSSILKFTSRGVQTTLVAGGQGSAVVVKTPTSVAVEDDGRMLYVTTGGGQVLRVDLKPLKSN</sequence>
<keyword evidence="3" id="KW-1185">Reference proteome</keyword>
<dbReference type="InterPro" id="IPR011042">
    <property type="entry name" value="6-blade_b-propeller_TolB-like"/>
</dbReference>
<evidence type="ECO:0000313" key="2">
    <source>
        <dbReference type="EMBL" id="KAK3380945.1"/>
    </source>
</evidence>
<organism evidence="2 3">
    <name type="scientific">Podospora didyma</name>
    <dbReference type="NCBI Taxonomy" id="330526"/>
    <lineage>
        <taxon>Eukaryota</taxon>
        <taxon>Fungi</taxon>
        <taxon>Dikarya</taxon>
        <taxon>Ascomycota</taxon>
        <taxon>Pezizomycotina</taxon>
        <taxon>Sordariomycetes</taxon>
        <taxon>Sordariomycetidae</taxon>
        <taxon>Sordariales</taxon>
        <taxon>Podosporaceae</taxon>
        <taxon>Podospora</taxon>
    </lineage>
</organism>
<reference evidence="2" key="1">
    <citation type="journal article" date="2023" name="Mol. Phylogenet. Evol.">
        <title>Genome-scale phylogeny and comparative genomics of the fungal order Sordariales.</title>
        <authorList>
            <person name="Hensen N."/>
            <person name="Bonometti L."/>
            <person name="Westerberg I."/>
            <person name="Brannstrom I.O."/>
            <person name="Guillou S."/>
            <person name="Cros-Aarteil S."/>
            <person name="Calhoun S."/>
            <person name="Haridas S."/>
            <person name="Kuo A."/>
            <person name="Mondo S."/>
            <person name="Pangilinan J."/>
            <person name="Riley R."/>
            <person name="LaButti K."/>
            <person name="Andreopoulos B."/>
            <person name="Lipzen A."/>
            <person name="Chen C."/>
            <person name="Yan M."/>
            <person name="Daum C."/>
            <person name="Ng V."/>
            <person name="Clum A."/>
            <person name="Steindorff A."/>
            <person name="Ohm R.A."/>
            <person name="Martin F."/>
            <person name="Silar P."/>
            <person name="Natvig D.O."/>
            <person name="Lalanne C."/>
            <person name="Gautier V."/>
            <person name="Ament-Velasquez S.L."/>
            <person name="Kruys A."/>
            <person name="Hutchinson M.I."/>
            <person name="Powell A.J."/>
            <person name="Barry K."/>
            <person name="Miller A.N."/>
            <person name="Grigoriev I.V."/>
            <person name="Debuchy R."/>
            <person name="Gladieux P."/>
            <person name="Hiltunen Thoren M."/>
            <person name="Johannesson H."/>
        </authorList>
    </citation>
    <scope>NUCLEOTIDE SEQUENCE</scope>
    <source>
        <strain evidence="2">CBS 232.78</strain>
    </source>
</reference>
<dbReference type="PANTHER" id="PTHR42060">
    <property type="entry name" value="NHL REPEAT-CONTAINING PROTEIN-RELATED"/>
    <property type="match status" value="1"/>
</dbReference>
<feature type="chain" id="PRO_5042227319" description="SMP-30/Gluconolactonase/LRE-like region domain-containing protein" evidence="1">
    <location>
        <begin position="26"/>
        <end position="336"/>
    </location>
</feature>
<evidence type="ECO:0008006" key="4">
    <source>
        <dbReference type="Google" id="ProtNLM"/>
    </source>
</evidence>
<evidence type="ECO:0000313" key="3">
    <source>
        <dbReference type="Proteomes" id="UP001285441"/>
    </source>
</evidence>
<name>A0AAE0NGA3_9PEZI</name>
<dbReference type="SUPFAM" id="SSF63829">
    <property type="entry name" value="Calcium-dependent phosphotriesterase"/>
    <property type="match status" value="1"/>
</dbReference>
<accession>A0AAE0NGA3</accession>
<gene>
    <name evidence="2" type="ORF">B0H63DRAFT_474627</name>
</gene>
<dbReference type="Gene3D" id="2.120.10.30">
    <property type="entry name" value="TolB, C-terminal domain"/>
    <property type="match status" value="1"/>
</dbReference>
<protein>
    <recommendedName>
        <fullName evidence="4">SMP-30/Gluconolactonase/LRE-like region domain-containing protein</fullName>
    </recommendedName>
</protein>
<dbReference type="AlphaFoldDB" id="A0AAE0NGA3"/>
<comment type="caution">
    <text evidence="2">The sequence shown here is derived from an EMBL/GenBank/DDBJ whole genome shotgun (WGS) entry which is preliminary data.</text>
</comment>
<evidence type="ECO:0000256" key="1">
    <source>
        <dbReference type="SAM" id="SignalP"/>
    </source>
</evidence>
<dbReference type="PANTHER" id="PTHR42060:SF1">
    <property type="entry name" value="NHL REPEAT-CONTAINING PROTEIN"/>
    <property type="match status" value="1"/>
</dbReference>
<dbReference type="Proteomes" id="UP001285441">
    <property type="component" value="Unassembled WGS sequence"/>
</dbReference>